<feature type="domain" description="Peptidase A1" evidence="6">
    <location>
        <begin position="127"/>
        <end position="469"/>
    </location>
</feature>
<gene>
    <name evidence="7" type="ORF">TRAPUB_4019</name>
</gene>
<name>A0A1M2VC94_TRAPU</name>
<feature type="active site" evidence="3">
    <location>
        <position position="145"/>
    </location>
</feature>
<dbReference type="PANTHER" id="PTHR47966:SF51">
    <property type="entry name" value="BETA-SITE APP-CLEAVING ENZYME, ISOFORM A-RELATED"/>
    <property type="match status" value="1"/>
</dbReference>
<evidence type="ECO:0000313" key="8">
    <source>
        <dbReference type="Proteomes" id="UP000184267"/>
    </source>
</evidence>
<dbReference type="AlphaFoldDB" id="A0A1M2VC94"/>
<dbReference type="PROSITE" id="PS51767">
    <property type="entry name" value="PEPTIDASE_A1"/>
    <property type="match status" value="1"/>
</dbReference>
<dbReference type="STRING" id="154538.A0A1M2VC94"/>
<keyword evidence="4" id="KW-0378">Hydrolase</keyword>
<dbReference type="OMA" id="YYVFDSG"/>
<evidence type="ECO:0000256" key="3">
    <source>
        <dbReference type="PIRSR" id="PIRSR601461-1"/>
    </source>
</evidence>
<dbReference type="InterPro" id="IPR033121">
    <property type="entry name" value="PEPTIDASE_A1"/>
</dbReference>
<evidence type="ECO:0000256" key="2">
    <source>
        <dbReference type="ARBA" id="ARBA00022750"/>
    </source>
</evidence>
<dbReference type="InterPro" id="IPR001461">
    <property type="entry name" value="Aspartic_peptidase_A1"/>
</dbReference>
<dbReference type="Pfam" id="PF00026">
    <property type="entry name" value="Asp"/>
    <property type="match status" value="1"/>
</dbReference>
<comment type="caution">
    <text evidence="7">The sequence shown here is derived from an EMBL/GenBank/DDBJ whole genome shotgun (WGS) entry which is preliminary data.</text>
</comment>
<dbReference type="InterPro" id="IPR001969">
    <property type="entry name" value="Aspartic_peptidase_AS"/>
</dbReference>
<dbReference type="PROSITE" id="PS00141">
    <property type="entry name" value="ASP_PROTEASE"/>
    <property type="match status" value="1"/>
</dbReference>
<dbReference type="GO" id="GO:0006508">
    <property type="term" value="P:proteolysis"/>
    <property type="evidence" value="ECO:0007669"/>
    <property type="project" value="UniProtKB-KW"/>
</dbReference>
<evidence type="ECO:0000256" key="1">
    <source>
        <dbReference type="ARBA" id="ARBA00007447"/>
    </source>
</evidence>
<feature type="active site" evidence="3">
    <location>
        <position position="331"/>
    </location>
</feature>
<dbReference type="EMBL" id="MNAD01001480">
    <property type="protein sequence ID" value="OJT05194.1"/>
    <property type="molecule type" value="Genomic_DNA"/>
</dbReference>
<proteinExistence type="inferred from homology"/>
<evidence type="ECO:0000313" key="7">
    <source>
        <dbReference type="EMBL" id="OJT05194.1"/>
    </source>
</evidence>
<dbReference type="InterPro" id="IPR034164">
    <property type="entry name" value="Pepsin-like_dom"/>
</dbReference>
<keyword evidence="5" id="KW-0812">Transmembrane</keyword>
<keyword evidence="8" id="KW-1185">Reference proteome</keyword>
<keyword evidence="2 4" id="KW-0064">Aspartyl protease</keyword>
<accession>A0A1M2VC94</accession>
<dbReference type="SUPFAM" id="SSF50630">
    <property type="entry name" value="Acid proteases"/>
    <property type="match status" value="1"/>
</dbReference>
<comment type="similarity">
    <text evidence="1 4">Belongs to the peptidase A1 family.</text>
</comment>
<dbReference type="PANTHER" id="PTHR47966">
    <property type="entry name" value="BETA-SITE APP-CLEAVING ENZYME, ISOFORM A-RELATED"/>
    <property type="match status" value="1"/>
</dbReference>
<keyword evidence="4" id="KW-0645">Protease</keyword>
<sequence>MNGPEAYDRTSLTTGVISVALPTRQSPQPLDPRTGTMLAGFRLASAALAALALCFAIAPGSALHIRNNASPVTIPFARRVNATGVAKLLEVDRARAKSLKTGTRAAPTPFQQNDATSVPVTNQAVDYVMTVTVGNPGKNFSLLIDTGSSNTWVGSRPLQNPFLPSLGSTGLPENIVSVEYGSGSVMGIELTDTLTLPSGLVIEKQSMGAALVSTGFTTVDGIIGLGPVGLTCGTLILGSSCIPTVTDNAFSQGSIPERMVGFSFAPTSTLDDTNGELTFGGIDSSKFNGSLNFVPITSTAPASQFVGIDQSITFGSPTGQTILPMTAGITDTGTTLLLIASDAFATYQSLTGGVLDPNTGLLMITPDQFANLQSVFFNIGENSFEFTPNAQIWPRAVRPHSLYFPGATRAHLNPWQLNTAIGGTPGNIYLVINDVGTPTGSGLDFIDGMTFLERFYYVFDSGNNRVGLAETQFTHADTN</sequence>
<evidence type="ECO:0000256" key="5">
    <source>
        <dbReference type="SAM" id="Phobius"/>
    </source>
</evidence>
<keyword evidence="5" id="KW-1133">Transmembrane helix</keyword>
<dbReference type="Proteomes" id="UP000184267">
    <property type="component" value="Unassembled WGS sequence"/>
</dbReference>
<dbReference type="Gene3D" id="2.40.70.10">
    <property type="entry name" value="Acid Proteases"/>
    <property type="match status" value="2"/>
</dbReference>
<dbReference type="CDD" id="cd05471">
    <property type="entry name" value="pepsin_like"/>
    <property type="match status" value="1"/>
</dbReference>
<keyword evidence="5" id="KW-0472">Membrane</keyword>
<dbReference type="OrthoDB" id="660550at2759"/>
<evidence type="ECO:0000259" key="6">
    <source>
        <dbReference type="PROSITE" id="PS51767"/>
    </source>
</evidence>
<dbReference type="GO" id="GO:0004190">
    <property type="term" value="F:aspartic-type endopeptidase activity"/>
    <property type="evidence" value="ECO:0007669"/>
    <property type="project" value="UniProtKB-KW"/>
</dbReference>
<evidence type="ECO:0000256" key="4">
    <source>
        <dbReference type="RuleBase" id="RU000454"/>
    </source>
</evidence>
<reference evidence="7 8" key="1">
    <citation type="submission" date="2016-10" db="EMBL/GenBank/DDBJ databases">
        <title>Genome sequence of the basidiomycete white-rot fungus Trametes pubescens.</title>
        <authorList>
            <person name="Makela M.R."/>
            <person name="Granchi Z."/>
            <person name="Peng M."/>
            <person name="De Vries R.P."/>
            <person name="Grigoriev I."/>
            <person name="Riley R."/>
            <person name="Hilden K."/>
        </authorList>
    </citation>
    <scope>NUCLEOTIDE SEQUENCE [LARGE SCALE GENOMIC DNA]</scope>
    <source>
        <strain evidence="7 8">FBCC735</strain>
    </source>
</reference>
<feature type="transmembrane region" description="Helical" evidence="5">
    <location>
        <begin position="39"/>
        <end position="58"/>
    </location>
</feature>
<protein>
    <submittedName>
        <fullName evidence="7">Polyporopepsin</fullName>
    </submittedName>
</protein>
<dbReference type="PRINTS" id="PR00792">
    <property type="entry name" value="PEPSIN"/>
</dbReference>
<dbReference type="InterPro" id="IPR021109">
    <property type="entry name" value="Peptidase_aspartic_dom_sf"/>
</dbReference>
<organism evidence="7 8">
    <name type="scientific">Trametes pubescens</name>
    <name type="common">White-rot fungus</name>
    <dbReference type="NCBI Taxonomy" id="154538"/>
    <lineage>
        <taxon>Eukaryota</taxon>
        <taxon>Fungi</taxon>
        <taxon>Dikarya</taxon>
        <taxon>Basidiomycota</taxon>
        <taxon>Agaricomycotina</taxon>
        <taxon>Agaricomycetes</taxon>
        <taxon>Polyporales</taxon>
        <taxon>Polyporaceae</taxon>
        <taxon>Trametes</taxon>
    </lineage>
</organism>